<dbReference type="Proteomes" id="UP001228049">
    <property type="component" value="Unassembled WGS sequence"/>
</dbReference>
<proteinExistence type="inferred from homology"/>
<dbReference type="GO" id="GO:0005655">
    <property type="term" value="C:nucleolar ribonuclease P complex"/>
    <property type="evidence" value="ECO:0007669"/>
    <property type="project" value="TreeGrafter"/>
</dbReference>
<comment type="similarity">
    <text evidence="2">Belongs to the eukaryotic/archaeal RNase P protein component 3 family.</text>
</comment>
<protein>
    <submittedName>
        <fullName evidence="4">Ribonuclease P protein subunit p30</fullName>
    </submittedName>
</protein>
<dbReference type="SUPFAM" id="SSF89550">
    <property type="entry name" value="PHP domain-like"/>
    <property type="match status" value="1"/>
</dbReference>
<name>A0AAD9BC28_DISEL</name>
<comment type="subcellular location">
    <subcellularLocation>
        <location evidence="1">Nucleus</location>
    </subcellularLocation>
</comment>
<dbReference type="GO" id="GO:0003723">
    <property type="term" value="F:RNA binding"/>
    <property type="evidence" value="ECO:0007669"/>
    <property type="project" value="TreeGrafter"/>
</dbReference>
<evidence type="ECO:0000313" key="4">
    <source>
        <dbReference type="EMBL" id="KAK1881052.1"/>
    </source>
</evidence>
<gene>
    <name evidence="4" type="ORF">KUDE01_024220</name>
</gene>
<dbReference type="AlphaFoldDB" id="A0AAD9BC28"/>
<dbReference type="InterPro" id="IPR016195">
    <property type="entry name" value="Pol/histidinol_Pase-like"/>
</dbReference>
<organism evidence="4 5">
    <name type="scientific">Dissostichus eleginoides</name>
    <name type="common">Patagonian toothfish</name>
    <name type="synonym">Dissostichus amissus</name>
    <dbReference type="NCBI Taxonomy" id="100907"/>
    <lineage>
        <taxon>Eukaryota</taxon>
        <taxon>Metazoa</taxon>
        <taxon>Chordata</taxon>
        <taxon>Craniata</taxon>
        <taxon>Vertebrata</taxon>
        <taxon>Euteleostomi</taxon>
        <taxon>Actinopterygii</taxon>
        <taxon>Neopterygii</taxon>
        <taxon>Teleostei</taxon>
        <taxon>Neoteleostei</taxon>
        <taxon>Acanthomorphata</taxon>
        <taxon>Eupercaria</taxon>
        <taxon>Perciformes</taxon>
        <taxon>Notothenioidei</taxon>
        <taxon>Nototheniidae</taxon>
        <taxon>Dissostichus</taxon>
    </lineage>
</organism>
<dbReference type="EMBL" id="JASDAP010000024">
    <property type="protein sequence ID" value="KAK1881052.1"/>
    <property type="molecule type" value="Genomic_DNA"/>
</dbReference>
<dbReference type="PANTHER" id="PTHR13031">
    <property type="entry name" value="RIBONUCLEASE P SUBUNIT P30"/>
    <property type="match status" value="1"/>
</dbReference>
<evidence type="ECO:0000256" key="1">
    <source>
        <dbReference type="ARBA" id="ARBA00004123"/>
    </source>
</evidence>
<dbReference type="GO" id="GO:0008033">
    <property type="term" value="P:tRNA processing"/>
    <property type="evidence" value="ECO:0007669"/>
    <property type="project" value="UniProtKB-KW"/>
</dbReference>
<evidence type="ECO:0000313" key="5">
    <source>
        <dbReference type="Proteomes" id="UP001228049"/>
    </source>
</evidence>
<evidence type="ECO:0000256" key="2">
    <source>
        <dbReference type="ARBA" id="ARBA00007331"/>
    </source>
</evidence>
<keyword evidence="5" id="KW-1185">Reference proteome</keyword>
<reference evidence="4" key="1">
    <citation type="submission" date="2023-04" db="EMBL/GenBank/DDBJ databases">
        <title>Chromosome-level genome of Chaenocephalus aceratus.</title>
        <authorList>
            <person name="Park H."/>
        </authorList>
    </citation>
    <scope>NUCLEOTIDE SEQUENCE</scope>
    <source>
        <strain evidence="4">DE</strain>
        <tissue evidence="4">Muscle</tissue>
    </source>
</reference>
<accession>A0AAD9BC28</accession>
<keyword evidence="3" id="KW-0819">tRNA processing</keyword>
<evidence type="ECO:0000256" key="3">
    <source>
        <dbReference type="ARBA" id="ARBA00022694"/>
    </source>
</evidence>
<comment type="caution">
    <text evidence="4">The sequence shown here is derived from an EMBL/GenBank/DDBJ whole genome shotgun (WGS) entry which is preliminary data.</text>
</comment>
<dbReference type="InterPro" id="IPR002738">
    <property type="entry name" value="RNase_P_p30"/>
</dbReference>
<dbReference type="PANTHER" id="PTHR13031:SF0">
    <property type="entry name" value="RIBONUCLEASE P PROTEIN SUBUNIT P30"/>
    <property type="match status" value="1"/>
</dbReference>
<sequence length="74" mass="8303">MICDVDIICISVTEKLPFFFKRAPVNGRSETTRRRYTIANSTALMESCRGRNVILSSAAETVTLLQPREPSLAR</sequence>